<accession>A0A7W6JY96</accession>
<sequence length="365" mass="39586">MDAETPLLFTEDDWNEAVPLVVANMTAHLAARRAPVFFDRGDHGEGWGSGGFIALGDRTFVLTNEHVAAARSPTQPLASQLSGQDILWRFTGDHAHYPAPLDLAVLPVPKTVWHSTHDSAPIEVDDIVIGHHPVPGELLALSGFAGERVGFHFESLISEATCSVAREVPLPPDARFDPRYHFGVDYRPDLATQVIGAKGLPVPPGLSGSIVWDCRFVAAKMAGEPWTPALAQVTGVVWGWPSDLGCLVATRAEYVDRFCSAWSDRSAFSPEAPTQSRGRGDQGRFLRSSALRSCSSYQPSMKPLATNRSTSVAGGVRRRRPAAISPNNSSAPARTVRVSRNALRLRRYSASIRGLSKLLTSLIHR</sequence>
<dbReference type="SUPFAM" id="SSF50494">
    <property type="entry name" value="Trypsin-like serine proteases"/>
    <property type="match status" value="1"/>
</dbReference>
<reference evidence="2 3" key="1">
    <citation type="submission" date="2020-08" db="EMBL/GenBank/DDBJ databases">
        <title>Genomic Encyclopedia of Type Strains, Phase IV (KMG-IV): sequencing the most valuable type-strain genomes for metagenomic binning, comparative biology and taxonomic classification.</title>
        <authorList>
            <person name="Goeker M."/>
        </authorList>
    </citation>
    <scope>NUCLEOTIDE SEQUENCE [LARGE SCALE GENOMIC DNA]</scope>
    <source>
        <strain evidence="2 3">DSM 101806</strain>
    </source>
</reference>
<gene>
    <name evidence="2" type="ORF">GGR46_004328</name>
</gene>
<comment type="caution">
    <text evidence="2">The sequence shown here is derived from an EMBL/GenBank/DDBJ whole genome shotgun (WGS) entry which is preliminary data.</text>
</comment>
<dbReference type="Proteomes" id="UP000557392">
    <property type="component" value="Unassembled WGS sequence"/>
</dbReference>
<dbReference type="InterPro" id="IPR009003">
    <property type="entry name" value="Peptidase_S1_PA"/>
</dbReference>
<dbReference type="AlphaFoldDB" id="A0A7W6JY96"/>
<evidence type="ECO:0000313" key="2">
    <source>
        <dbReference type="EMBL" id="MBB4100756.1"/>
    </source>
</evidence>
<proteinExistence type="predicted"/>
<dbReference type="EMBL" id="JACIEH010000003">
    <property type="protein sequence ID" value="MBB4100756.1"/>
    <property type="molecule type" value="Genomic_DNA"/>
</dbReference>
<organism evidence="2 3">
    <name type="scientific">Sphingomonas kyeonggiensis</name>
    <dbReference type="NCBI Taxonomy" id="1268553"/>
    <lineage>
        <taxon>Bacteria</taxon>
        <taxon>Pseudomonadati</taxon>
        <taxon>Pseudomonadota</taxon>
        <taxon>Alphaproteobacteria</taxon>
        <taxon>Sphingomonadales</taxon>
        <taxon>Sphingomonadaceae</taxon>
        <taxon>Sphingomonas</taxon>
    </lineage>
</organism>
<evidence type="ECO:0000313" key="3">
    <source>
        <dbReference type="Proteomes" id="UP000557392"/>
    </source>
</evidence>
<name>A0A7W6JY96_9SPHN</name>
<evidence type="ECO:0000256" key="1">
    <source>
        <dbReference type="SAM" id="MobiDB-lite"/>
    </source>
</evidence>
<keyword evidence="3" id="KW-1185">Reference proteome</keyword>
<evidence type="ECO:0008006" key="4">
    <source>
        <dbReference type="Google" id="ProtNLM"/>
    </source>
</evidence>
<feature type="compositionally biased region" description="Low complexity" evidence="1">
    <location>
        <begin position="322"/>
        <end position="333"/>
    </location>
</feature>
<feature type="region of interest" description="Disordered" evidence="1">
    <location>
        <begin position="296"/>
        <end position="335"/>
    </location>
</feature>
<protein>
    <recommendedName>
        <fullName evidence="4">Trypsin-like peptidase</fullName>
    </recommendedName>
</protein>